<keyword evidence="5" id="KW-0539">Nucleus</keyword>
<proteinExistence type="inferred from homology"/>
<dbReference type="InterPro" id="IPR022003">
    <property type="entry name" value="RST"/>
</dbReference>
<dbReference type="InterPro" id="IPR039438">
    <property type="entry name" value="At2g23090-like_Znf"/>
</dbReference>
<dbReference type="PANTHER" id="PTHR15138:SF14">
    <property type="entry name" value="TRANSCRIPTION INITIATION FACTOR TFIID SUBUNIT 4"/>
    <property type="match status" value="1"/>
</dbReference>
<feature type="region of interest" description="Disordered" evidence="7">
    <location>
        <begin position="388"/>
        <end position="547"/>
    </location>
</feature>
<evidence type="ECO:0000256" key="6">
    <source>
        <dbReference type="ARBA" id="ARBA00058775"/>
    </source>
</evidence>
<feature type="compositionally biased region" description="Polar residues" evidence="7">
    <location>
        <begin position="687"/>
        <end position="705"/>
    </location>
</feature>
<evidence type="ECO:0000256" key="2">
    <source>
        <dbReference type="ARBA" id="ARBA00006178"/>
    </source>
</evidence>
<feature type="compositionally biased region" description="Basic and acidic residues" evidence="7">
    <location>
        <begin position="11"/>
        <end position="21"/>
    </location>
</feature>
<dbReference type="PANTHER" id="PTHR15138">
    <property type="entry name" value="TRANSCRIPTION INITIATION FACTOR TFIID SUBUNIT 4"/>
    <property type="match status" value="1"/>
</dbReference>
<comment type="subcellular location">
    <subcellularLocation>
        <location evidence="1">Nucleus</location>
    </subcellularLocation>
</comment>
<dbReference type="Pfam" id="PF12907">
    <property type="entry name" value="zf-met2"/>
    <property type="match status" value="1"/>
</dbReference>
<feature type="domain" description="RST" evidence="8">
    <location>
        <begin position="320"/>
        <end position="391"/>
    </location>
</feature>
<evidence type="ECO:0000256" key="1">
    <source>
        <dbReference type="ARBA" id="ARBA00004123"/>
    </source>
</evidence>
<dbReference type="GO" id="GO:0006367">
    <property type="term" value="P:transcription initiation at RNA polymerase II promoter"/>
    <property type="evidence" value="ECO:0007669"/>
    <property type="project" value="TreeGrafter"/>
</dbReference>
<feature type="region of interest" description="Disordered" evidence="7">
    <location>
        <begin position="207"/>
        <end position="251"/>
    </location>
</feature>
<comment type="function">
    <text evidence="6">TAFs are components of the transcription factor IID (TFIID) complex that is essential for mediating regulation of RNA polymerase transcription.</text>
</comment>
<dbReference type="GO" id="GO:0005669">
    <property type="term" value="C:transcription factor TFIID complex"/>
    <property type="evidence" value="ECO:0007669"/>
    <property type="project" value="InterPro"/>
</dbReference>
<feature type="region of interest" description="Disordered" evidence="7">
    <location>
        <begin position="959"/>
        <end position="986"/>
    </location>
</feature>
<comment type="similarity">
    <text evidence="2">Belongs to the TAF4 family.</text>
</comment>
<evidence type="ECO:0000313" key="10">
    <source>
        <dbReference type="Proteomes" id="UP000807159"/>
    </source>
</evidence>
<feature type="region of interest" description="Disordered" evidence="7">
    <location>
        <begin position="1"/>
        <end position="25"/>
    </location>
</feature>
<feature type="compositionally biased region" description="Polar residues" evidence="7">
    <location>
        <begin position="671"/>
        <end position="680"/>
    </location>
</feature>
<feature type="compositionally biased region" description="Polar residues" evidence="7">
    <location>
        <begin position="267"/>
        <end position="280"/>
    </location>
</feature>
<feature type="compositionally biased region" description="Polar residues" evidence="7">
    <location>
        <begin position="490"/>
        <end position="507"/>
    </location>
</feature>
<dbReference type="GO" id="GO:0046982">
    <property type="term" value="F:protein heterodimerization activity"/>
    <property type="evidence" value="ECO:0007669"/>
    <property type="project" value="InterPro"/>
</dbReference>
<evidence type="ECO:0000256" key="4">
    <source>
        <dbReference type="ARBA" id="ARBA00023163"/>
    </source>
</evidence>
<dbReference type="InterPro" id="IPR007900">
    <property type="entry name" value="TAF4_C"/>
</dbReference>
<feature type="compositionally biased region" description="Polar residues" evidence="7">
    <location>
        <begin position="597"/>
        <end position="608"/>
    </location>
</feature>
<feature type="compositionally biased region" description="Polar residues" evidence="7">
    <location>
        <begin position="524"/>
        <end position="533"/>
    </location>
</feature>
<name>A0A8T2X7H2_POPDE</name>
<feature type="compositionally biased region" description="Basic and acidic residues" evidence="7">
    <location>
        <begin position="878"/>
        <end position="897"/>
    </location>
</feature>
<dbReference type="PROSITE" id="PS51879">
    <property type="entry name" value="RST"/>
    <property type="match status" value="1"/>
</dbReference>
<accession>A0A8T2X7H2</accession>
<reference evidence="9" key="1">
    <citation type="journal article" date="2021" name="J. Hered.">
        <title>Genome Assembly of Salicaceae Populus deltoides (Eastern Cottonwood) I-69 Based on Nanopore Sequencing and Hi-C Technologies.</title>
        <authorList>
            <person name="Bai S."/>
            <person name="Wu H."/>
            <person name="Zhang J."/>
            <person name="Pan Z."/>
            <person name="Zhao W."/>
            <person name="Li Z."/>
            <person name="Tong C."/>
        </authorList>
    </citation>
    <scope>NUCLEOTIDE SEQUENCE</scope>
    <source>
        <tissue evidence="9">Leaf</tissue>
    </source>
</reference>
<dbReference type="Proteomes" id="UP000807159">
    <property type="component" value="Chromosome 14"/>
</dbReference>
<feature type="compositionally biased region" description="Basic and acidic residues" evidence="7">
    <location>
        <begin position="905"/>
        <end position="929"/>
    </location>
</feature>
<evidence type="ECO:0000259" key="8">
    <source>
        <dbReference type="PROSITE" id="PS51879"/>
    </source>
</evidence>
<feature type="compositionally biased region" description="Low complexity" evidence="7">
    <location>
        <begin position="388"/>
        <end position="397"/>
    </location>
</feature>
<evidence type="ECO:0000313" key="9">
    <source>
        <dbReference type="EMBL" id="KAH8487947.1"/>
    </source>
</evidence>
<dbReference type="AlphaFoldDB" id="A0A8T2X7H2"/>
<feature type="compositionally biased region" description="Basic and acidic residues" evidence="7">
    <location>
        <begin position="287"/>
        <end position="299"/>
    </location>
</feature>
<feature type="region of interest" description="Disordered" evidence="7">
    <location>
        <begin position="878"/>
        <end position="929"/>
    </location>
</feature>
<organism evidence="9 10">
    <name type="scientific">Populus deltoides</name>
    <name type="common">Eastern poplar</name>
    <name type="synonym">Eastern cottonwood</name>
    <dbReference type="NCBI Taxonomy" id="3696"/>
    <lineage>
        <taxon>Eukaryota</taxon>
        <taxon>Viridiplantae</taxon>
        <taxon>Streptophyta</taxon>
        <taxon>Embryophyta</taxon>
        <taxon>Tracheophyta</taxon>
        <taxon>Spermatophyta</taxon>
        <taxon>Magnoliopsida</taxon>
        <taxon>eudicotyledons</taxon>
        <taxon>Gunneridae</taxon>
        <taxon>Pentapetalae</taxon>
        <taxon>rosids</taxon>
        <taxon>fabids</taxon>
        <taxon>Malpighiales</taxon>
        <taxon>Salicaceae</taxon>
        <taxon>Saliceae</taxon>
        <taxon>Populus</taxon>
    </lineage>
</organism>
<evidence type="ECO:0000256" key="5">
    <source>
        <dbReference type="ARBA" id="ARBA00023242"/>
    </source>
</evidence>
<dbReference type="GO" id="GO:0016251">
    <property type="term" value="F:RNA polymerase II general transcription initiation factor activity"/>
    <property type="evidence" value="ECO:0007669"/>
    <property type="project" value="TreeGrafter"/>
</dbReference>
<feature type="region of interest" description="Disordered" evidence="7">
    <location>
        <begin position="597"/>
        <end position="618"/>
    </location>
</feature>
<feature type="region of interest" description="Disordered" evidence="7">
    <location>
        <begin position="631"/>
        <end position="745"/>
    </location>
</feature>
<evidence type="ECO:0000256" key="7">
    <source>
        <dbReference type="SAM" id="MobiDB-lite"/>
    </source>
</evidence>
<keyword evidence="4" id="KW-0804">Transcription</keyword>
<dbReference type="InterPro" id="IPR045144">
    <property type="entry name" value="TAF4"/>
</dbReference>
<dbReference type="CDD" id="cd08045">
    <property type="entry name" value="HFD_TAF4"/>
    <property type="match status" value="1"/>
</dbReference>
<protein>
    <recommendedName>
        <fullName evidence="8">RST domain-containing protein</fullName>
    </recommendedName>
</protein>
<gene>
    <name evidence="9" type="ORF">H0E87_023865</name>
</gene>
<dbReference type="Gene3D" id="1.10.20.10">
    <property type="entry name" value="Histone, subunit A"/>
    <property type="match status" value="1"/>
</dbReference>
<feature type="region of interest" description="Disordered" evidence="7">
    <location>
        <begin position="178"/>
        <end position="197"/>
    </location>
</feature>
<feature type="compositionally biased region" description="Polar residues" evidence="7">
    <location>
        <begin position="182"/>
        <end position="197"/>
    </location>
</feature>
<dbReference type="EMBL" id="JACEGQ020000014">
    <property type="protein sequence ID" value="KAH8487947.1"/>
    <property type="molecule type" value="Genomic_DNA"/>
</dbReference>
<dbReference type="SUPFAM" id="SSF118359">
    <property type="entry name" value="Expressed protein At2g23090/F21P24.15"/>
    <property type="match status" value="1"/>
</dbReference>
<evidence type="ECO:0000256" key="3">
    <source>
        <dbReference type="ARBA" id="ARBA00023015"/>
    </source>
</evidence>
<dbReference type="InterPro" id="IPR009072">
    <property type="entry name" value="Histone-fold"/>
</dbReference>
<feature type="compositionally biased region" description="Low complexity" evidence="7">
    <location>
        <begin position="638"/>
        <end position="651"/>
    </location>
</feature>
<comment type="caution">
    <text evidence="9">The sequence shown here is derived from an EMBL/GenBank/DDBJ whole genome shotgun (WGS) entry which is preliminary data.</text>
</comment>
<keyword evidence="10" id="KW-1185">Reference proteome</keyword>
<keyword evidence="3" id="KW-0805">Transcription regulation</keyword>
<feature type="compositionally biased region" description="Low complexity" evidence="7">
    <location>
        <begin position="470"/>
        <end position="483"/>
    </location>
</feature>
<dbReference type="FunFam" id="1.10.20.10:FF:000015">
    <property type="entry name" value="Transcription initiation factor TFIID subunit 4B"/>
    <property type="match status" value="1"/>
</dbReference>
<dbReference type="Pfam" id="PF12174">
    <property type="entry name" value="RST"/>
    <property type="match status" value="1"/>
</dbReference>
<feature type="region of interest" description="Disordered" evidence="7">
    <location>
        <begin position="266"/>
        <end position="303"/>
    </location>
</feature>
<dbReference type="GO" id="GO:0003677">
    <property type="term" value="F:DNA binding"/>
    <property type="evidence" value="ECO:0007669"/>
    <property type="project" value="TreeGrafter"/>
</dbReference>
<dbReference type="Pfam" id="PF05236">
    <property type="entry name" value="TAF4"/>
    <property type="match status" value="1"/>
</dbReference>
<dbReference type="Gene3D" id="4.10.1050.10">
    <property type="entry name" value="At2g23090-like"/>
    <property type="match status" value="1"/>
</dbReference>
<dbReference type="InterPro" id="IPR026939">
    <property type="entry name" value="ZNF706/At2g23090_sf"/>
</dbReference>
<feature type="compositionally biased region" description="Polar residues" evidence="7">
    <location>
        <begin position="439"/>
        <end position="457"/>
    </location>
</feature>
<feature type="compositionally biased region" description="Polar residues" evidence="7">
    <location>
        <begin position="208"/>
        <end position="239"/>
    </location>
</feature>
<sequence length="1064" mass="116674">MGGGNGQKAKMAREKNLEKQKAGSKGDLCGHVHVLTRFCSSDLYAGSQLESNKKAMSIQCKVCMQTFICTTSEVKCREHAEAKHPKSDVIEFGTLQSNSFRFLDVIAMETCPDIEKTSDVPEFIIGTDTPSQFSIPDNAAVWLVMDPNIMRLLEEDEDETMHSGADVEAFQAALNRDIGGDVSNSQPSDSSAGKIGNATNTEELDAKNVQQQHHQEQHTSAMETKQNGPNAENQQQQGGFPQEPTHPPLLKKTSQDDIKQELVEQAPLQTPQSIGMQSYEKNPIPKSEPDKMQSSDGDPHFLNFQKMSNQQTAGTDQAGNQKNSKQIPFAILLPALKPHLDKDREMQLQTLYNKLRKNEIAKDQFVRLMRNIVGDQVLRLAAAQLQSQASTNQSQLQPQAGRQLDGRMPAGISAAQFPDPHHSVLHPRGSIPAEPSHNPPSAVQLQTDSSIVNSQKSKAVEWKPDSLVMQASQSHSSNASISNQERERSSISMQGQNKQQQHVNFPPTSFPMYGSSGGNYHPYSGTNVSTSGPSVKPQPHDPQTRQIPHHQNLGVTQIGGPMHSMISTPKFERQNSADDPTRVHSGSVSHYTNKSALQQNSAPWQAPSNREKSPASFSSLNYVKPGLLEQAGEQQNKPQLSSPQVLSPSPVEKGNAISGNLKDQSLDKQSTKIVFSTVPPNSAPPSIATQMDPNGQAGSRISSVASPAGVNARTPPKKPSVGQKKPFEALGSSPPASTKKQKVSGAFSDQSIEQLNDVTAVSGVNLREEEEQLFSGPKEDSRVSEASRRFVQEEEERLMLQKTPLKKKLGEIMAKCGLKNFGTDVERCLSLCVEERMRGLISNMIRLSKQRVDAEKPRHQTLITSDVRQQIMTMNRKAQEELEKKQAEAEKLQKVNEPEGDNGGEGEKEKDEGRVKSVKVNKEEDDKMRTTAANVAARAAAGGDDILSKWQLMAEQARQKREGGMEGASGSQPVKDVNRKPLSPSGRNMMENLEAEKRSHVVPSSASGAGRKCGRNQAIVPQTKVVRTISVKDVMSVLEREPQMSRSTLIYQLYERIRSDATAE</sequence>